<sequence length="83" mass="9282">MSHLSDTGADKSRAAANVACPARFPPEKDAPAREERRRRERRDADSLDRSSGPRFAGIRRCEAAMIDLGHLRSKSNRYSLLNS</sequence>
<dbReference type="AlphaFoldDB" id="A0A834I181"/>
<accession>A0A834I181</accession>
<name>A0A834I181_RHYFE</name>
<evidence type="ECO:0000313" key="3">
    <source>
        <dbReference type="Proteomes" id="UP000625711"/>
    </source>
</evidence>
<gene>
    <name evidence="2" type="ORF">GWI33_014627</name>
</gene>
<organism evidence="2 3">
    <name type="scientific">Rhynchophorus ferrugineus</name>
    <name type="common">Red palm weevil</name>
    <name type="synonym">Curculio ferrugineus</name>
    <dbReference type="NCBI Taxonomy" id="354439"/>
    <lineage>
        <taxon>Eukaryota</taxon>
        <taxon>Metazoa</taxon>
        <taxon>Ecdysozoa</taxon>
        <taxon>Arthropoda</taxon>
        <taxon>Hexapoda</taxon>
        <taxon>Insecta</taxon>
        <taxon>Pterygota</taxon>
        <taxon>Neoptera</taxon>
        <taxon>Endopterygota</taxon>
        <taxon>Coleoptera</taxon>
        <taxon>Polyphaga</taxon>
        <taxon>Cucujiformia</taxon>
        <taxon>Curculionidae</taxon>
        <taxon>Dryophthorinae</taxon>
        <taxon>Rhynchophorus</taxon>
    </lineage>
</organism>
<feature type="compositionally biased region" description="Basic and acidic residues" evidence="1">
    <location>
        <begin position="25"/>
        <end position="48"/>
    </location>
</feature>
<evidence type="ECO:0000256" key="1">
    <source>
        <dbReference type="SAM" id="MobiDB-lite"/>
    </source>
</evidence>
<keyword evidence="3" id="KW-1185">Reference proteome</keyword>
<feature type="region of interest" description="Disordered" evidence="1">
    <location>
        <begin position="1"/>
        <end position="54"/>
    </location>
</feature>
<evidence type="ECO:0000313" key="2">
    <source>
        <dbReference type="EMBL" id="KAF7272615.1"/>
    </source>
</evidence>
<proteinExistence type="predicted"/>
<dbReference type="Proteomes" id="UP000625711">
    <property type="component" value="Unassembled WGS sequence"/>
</dbReference>
<comment type="caution">
    <text evidence="2">The sequence shown here is derived from an EMBL/GenBank/DDBJ whole genome shotgun (WGS) entry which is preliminary data.</text>
</comment>
<dbReference type="EMBL" id="JAACXV010013735">
    <property type="protein sequence ID" value="KAF7272615.1"/>
    <property type="molecule type" value="Genomic_DNA"/>
</dbReference>
<reference evidence="2" key="1">
    <citation type="submission" date="2020-08" db="EMBL/GenBank/DDBJ databases">
        <title>Genome sequencing and assembly of the red palm weevil Rhynchophorus ferrugineus.</title>
        <authorList>
            <person name="Dias G.B."/>
            <person name="Bergman C.M."/>
            <person name="Manee M."/>
        </authorList>
    </citation>
    <scope>NUCLEOTIDE SEQUENCE</scope>
    <source>
        <strain evidence="2">AA-2017</strain>
        <tissue evidence="2">Whole larva</tissue>
    </source>
</reference>
<protein>
    <submittedName>
        <fullName evidence="2">Uncharacterized protein</fullName>
    </submittedName>
</protein>